<dbReference type="PROSITE" id="PS50995">
    <property type="entry name" value="HTH_MARR_2"/>
    <property type="match status" value="1"/>
</dbReference>
<dbReference type="PANTHER" id="PTHR33164">
    <property type="entry name" value="TRANSCRIPTIONAL REGULATOR, MARR FAMILY"/>
    <property type="match status" value="1"/>
</dbReference>
<dbReference type="Gene3D" id="1.10.10.10">
    <property type="entry name" value="Winged helix-like DNA-binding domain superfamily/Winged helix DNA-binding domain"/>
    <property type="match status" value="1"/>
</dbReference>
<dbReference type="AlphaFoldDB" id="A0A645GBI7"/>
<protein>
    <recommendedName>
        <fullName evidence="1">HTH marR-type domain-containing protein</fullName>
    </recommendedName>
</protein>
<dbReference type="InterPro" id="IPR039422">
    <property type="entry name" value="MarR/SlyA-like"/>
</dbReference>
<dbReference type="PANTHER" id="PTHR33164:SF43">
    <property type="entry name" value="HTH-TYPE TRANSCRIPTIONAL REPRESSOR YETL"/>
    <property type="match status" value="1"/>
</dbReference>
<accession>A0A645GBI7</accession>
<gene>
    <name evidence="2" type="ORF">SDC9_168793</name>
</gene>
<feature type="domain" description="HTH marR-type" evidence="1">
    <location>
        <begin position="1"/>
        <end position="73"/>
    </location>
</feature>
<dbReference type="SUPFAM" id="SSF46785">
    <property type="entry name" value="Winged helix' DNA-binding domain"/>
    <property type="match status" value="1"/>
</dbReference>
<organism evidence="2">
    <name type="scientific">bioreactor metagenome</name>
    <dbReference type="NCBI Taxonomy" id="1076179"/>
    <lineage>
        <taxon>unclassified sequences</taxon>
        <taxon>metagenomes</taxon>
        <taxon>ecological metagenomes</taxon>
    </lineage>
</organism>
<sequence length="78" mass="9120">MVGILRRLANKGFVQSTVNPLDKRLREIRLTEKGENVQQEMMLKPQQLERIMHRGLSETQIVALSQMLQKIYQNIIES</sequence>
<dbReference type="GO" id="GO:0003700">
    <property type="term" value="F:DNA-binding transcription factor activity"/>
    <property type="evidence" value="ECO:0007669"/>
    <property type="project" value="InterPro"/>
</dbReference>
<reference evidence="2" key="1">
    <citation type="submission" date="2019-08" db="EMBL/GenBank/DDBJ databases">
        <authorList>
            <person name="Kucharzyk K."/>
            <person name="Murdoch R.W."/>
            <person name="Higgins S."/>
            <person name="Loffler F."/>
        </authorList>
    </citation>
    <scope>NUCLEOTIDE SEQUENCE</scope>
</reference>
<name>A0A645GBI7_9ZZZZ</name>
<proteinExistence type="predicted"/>
<dbReference type="EMBL" id="VSSQ01069392">
    <property type="protein sequence ID" value="MPN21414.1"/>
    <property type="molecule type" value="Genomic_DNA"/>
</dbReference>
<dbReference type="PRINTS" id="PR00598">
    <property type="entry name" value="HTHMARR"/>
</dbReference>
<dbReference type="InterPro" id="IPR036388">
    <property type="entry name" value="WH-like_DNA-bd_sf"/>
</dbReference>
<dbReference type="InterPro" id="IPR036390">
    <property type="entry name" value="WH_DNA-bd_sf"/>
</dbReference>
<dbReference type="GO" id="GO:0006950">
    <property type="term" value="P:response to stress"/>
    <property type="evidence" value="ECO:0007669"/>
    <property type="project" value="TreeGrafter"/>
</dbReference>
<evidence type="ECO:0000313" key="2">
    <source>
        <dbReference type="EMBL" id="MPN21414.1"/>
    </source>
</evidence>
<dbReference type="InterPro" id="IPR000835">
    <property type="entry name" value="HTH_MarR-typ"/>
</dbReference>
<comment type="caution">
    <text evidence="2">The sequence shown here is derived from an EMBL/GenBank/DDBJ whole genome shotgun (WGS) entry which is preliminary data.</text>
</comment>
<evidence type="ECO:0000259" key="1">
    <source>
        <dbReference type="PROSITE" id="PS50995"/>
    </source>
</evidence>